<dbReference type="OrthoDB" id="3197907at2759"/>
<dbReference type="Proteomes" id="UP000283269">
    <property type="component" value="Unassembled WGS sequence"/>
</dbReference>
<sequence length="52" mass="5758">MSAFNVSKRKLTFPEEHVLVDWILASADRAMPPTLKKIGEHANGILEGRGKP</sequence>
<keyword evidence="2" id="KW-1185">Reference proteome</keyword>
<name>A0A409W6D8_PSICY</name>
<accession>A0A409W6D8</accession>
<evidence type="ECO:0008006" key="3">
    <source>
        <dbReference type="Google" id="ProtNLM"/>
    </source>
</evidence>
<dbReference type="AlphaFoldDB" id="A0A409W6D8"/>
<dbReference type="InParanoid" id="A0A409W6D8"/>
<reference evidence="1 2" key="1">
    <citation type="journal article" date="2018" name="Evol. Lett.">
        <title>Horizontal gene cluster transfer increased hallucinogenic mushroom diversity.</title>
        <authorList>
            <person name="Reynolds H.T."/>
            <person name="Vijayakumar V."/>
            <person name="Gluck-Thaler E."/>
            <person name="Korotkin H.B."/>
            <person name="Matheny P.B."/>
            <person name="Slot J.C."/>
        </authorList>
    </citation>
    <scope>NUCLEOTIDE SEQUENCE [LARGE SCALE GENOMIC DNA]</scope>
    <source>
        <strain evidence="1 2">2631</strain>
    </source>
</reference>
<organism evidence="1 2">
    <name type="scientific">Psilocybe cyanescens</name>
    <dbReference type="NCBI Taxonomy" id="93625"/>
    <lineage>
        <taxon>Eukaryota</taxon>
        <taxon>Fungi</taxon>
        <taxon>Dikarya</taxon>
        <taxon>Basidiomycota</taxon>
        <taxon>Agaricomycotina</taxon>
        <taxon>Agaricomycetes</taxon>
        <taxon>Agaricomycetidae</taxon>
        <taxon>Agaricales</taxon>
        <taxon>Agaricineae</taxon>
        <taxon>Strophariaceae</taxon>
        <taxon>Psilocybe</taxon>
    </lineage>
</organism>
<protein>
    <recommendedName>
        <fullName evidence="3">HTH CENPB-type domain-containing protein</fullName>
    </recommendedName>
</protein>
<dbReference type="EMBL" id="NHYD01003726">
    <property type="protein sequence ID" value="PPQ74015.1"/>
    <property type="molecule type" value="Genomic_DNA"/>
</dbReference>
<gene>
    <name evidence="1" type="ORF">CVT25_006179</name>
</gene>
<evidence type="ECO:0000313" key="2">
    <source>
        <dbReference type="Proteomes" id="UP000283269"/>
    </source>
</evidence>
<proteinExistence type="predicted"/>
<comment type="caution">
    <text evidence="1">The sequence shown here is derived from an EMBL/GenBank/DDBJ whole genome shotgun (WGS) entry which is preliminary data.</text>
</comment>
<evidence type="ECO:0000313" key="1">
    <source>
        <dbReference type="EMBL" id="PPQ74015.1"/>
    </source>
</evidence>